<comment type="similarity">
    <text evidence="10">Belongs to the MurCDEF family. MurF subfamily.</text>
</comment>
<dbReference type="InterPro" id="IPR051046">
    <property type="entry name" value="MurCDEF_CellWall_CoF430Synth"/>
</dbReference>
<dbReference type="InterPro" id="IPR036615">
    <property type="entry name" value="Mur_ligase_C_dom_sf"/>
</dbReference>
<dbReference type="PANTHER" id="PTHR43024">
    <property type="entry name" value="UDP-N-ACETYLMURAMOYL-TRIPEPTIDE--D-ALANYL-D-ALANINE LIGASE"/>
    <property type="match status" value="1"/>
</dbReference>
<dbReference type="STRING" id="1533.SAMN05443638_12828"/>
<keyword evidence="4 10" id="KW-0547">Nucleotide-binding</keyword>
<dbReference type="RefSeq" id="WP_072897299.1">
    <property type="nucleotide sequence ID" value="NZ_FQVM01000028.1"/>
</dbReference>
<dbReference type="EC" id="6.3.2.10" evidence="10 11"/>
<dbReference type="OrthoDB" id="9801978at2"/>
<evidence type="ECO:0000256" key="10">
    <source>
        <dbReference type="HAMAP-Rule" id="MF_02019"/>
    </source>
</evidence>
<dbReference type="Proteomes" id="UP000184035">
    <property type="component" value="Unassembled WGS sequence"/>
</dbReference>
<dbReference type="Pfam" id="PF01225">
    <property type="entry name" value="Mur_ligase"/>
    <property type="match status" value="1"/>
</dbReference>
<dbReference type="GO" id="GO:0051301">
    <property type="term" value="P:cell division"/>
    <property type="evidence" value="ECO:0007669"/>
    <property type="project" value="UniProtKB-KW"/>
</dbReference>
<evidence type="ECO:0000313" key="16">
    <source>
        <dbReference type="Proteomes" id="UP000184035"/>
    </source>
</evidence>
<dbReference type="Pfam" id="PF02875">
    <property type="entry name" value="Mur_ligase_C"/>
    <property type="match status" value="1"/>
</dbReference>
<dbReference type="InterPro" id="IPR036565">
    <property type="entry name" value="Mur-like_cat_sf"/>
</dbReference>
<dbReference type="GO" id="GO:0047480">
    <property type="term" value="F:UDP-N-acetylmuramoyl-tripeptide-D-alanyl-D-alanine ligase activity"/>
    <property type="evidence" value="ECO:0007669"/>
    <property type="project" value="UniProtKB-UniRule"/>
</dbReference>
<protein>
    <recommendedName>
        <fullName evidence="10 11">UDP-N-acetylmuramoyl-tripeptide--D-alanyl-D-alanine ligase</fullName>
        <ecNumber evidence="10 11">6.3.2.10</ecNumber>
    </recommendedName>
    <alternativeName>
        <fullName evidence="10">D-alanyl-D-alanine-adding enzyme</fullName>
    </alternativeName>
</protein>
<dbReference type="GO" id="GO:0005524">
    <property type="term" value="F:ATP binding"/>
    <property type="evidence" value="ECO:0007669"/>
    <property type="project" value="UniProtKB-UniRule"/>
</dbReference>
<evidence type="ECO:0000256" key="8">
    <source>
        <dbReference type="ARBA" id="ARBA00023306"/>
    </source>
</evidence>
<comment type="pathway">
    <text evidence="10 11">Cell wall biogenesis; peptidoglycan biosynthesis.</text>
</comment>
<dbReference type="InterPro" id="IPR013221">
    <property type="entry name" value="Mur_ligase_cen"/>
</dbReference>
<feature type="domain" description="Mur ligase C-terminal" evidence="13">
    <location>
        <begin position="316"/>
        <end position="436"/>
    </location>
</feature>
<dbReference type="Gene3D" id="3.40.1390.10">
    <property type="entry name" value="MurE/MurF, N-terminal domain"/>
    <property type="match status" value="1"/>
</dbReference>
<dbReference type="InterPro" id="IPR000713">
    <property type="entry name" value="Mur_ligase_N"/>
</dbReference>
<dbReference type="NCBIfam" id="TIGR01143">
    <property type="entry name" value="murF"/>
    <property type="match status" value="1"/>
</dbReference>
<evidence type="ECO:0000259" key="12">
    <source>
        <dbReference type="Pfam" id="PF01225"/>
    </source>
</evidence>
<evidence type="ECO:0000256" key="7">
    <source>
        <dbReference type="ARBA" id="ARBA00022984"/>
    </source>
</evidence>
<evidence type="ECO:0000256" key="5">
    <source>
        <dbReference type="ARBA" id="ARBA00022840"/>
    </source>
</evidence>
<evidence type="ECO:0000313" key="15">
    <source>
        <dbReference type="EMBL" id="SHF05827.1"/>
    </source>
</evidence>
<keyword evidence="2 10" id="KW-0436">Ligase</keyword>
<dbReference type="Pfam" id="PF08245">
    <property type="entry name" value="Mur_ligase_M"/>
    <property type="match status" value="1"/>
</dbReference>
<evidence type="ECO:0000259" key="14">
    <source>
        <dbReference type="Pfam" id="PF08245"/>
    </source>
</evidence>
<evidence type="ECO:0000256" key="6">
    <source>
        <dbReference type="ARBA" id="ARBA00022960"/>
    </source>
</evidence>
<proteinExistence type="inferred from homology"/>
<evidence type="ECO:0000256" key="11">
    <source>
        <dbReference type="RuleBase" id="RU004136"/>
    </source>
</evidence>
<keyword evidence="3 10" id="KW-0132">Cell division</keyword>
<accession>A0A1M4YJB5</accession>
<keyword evidence="7 10" id="KW-0573">Peptidoglycan synthesis</keyword>
<dbReference type="Gene3D" id="3.90.190.20">
    <property type="entry name" value="Mur ligase, C-terminal domain"/>
    <property type="match status" value="1"/>
</dbReference>
<dbReference type="GO" id="GO:0071555">
    <property type="term" value="P:cell wall organization"/>
    <property type="evidence" value="ECO:0007669"/>
    <property type="project" value="UniProtKB-KW"/>
</dbReference>
<keyword evidence="5 10" id="KW-0067">ATP-binding</keyword>
<sequence>MLTLNEILKATKGEIIIDKGYKSFKSLSTDTRKIEKDSIFVALKGENFNGNKFAEEAGEKGASIVIVDELEWISQNIKSTVIRVKNTRDALLDLAKFYREKLGVKIIAVTGSTGKTSTKDILAALLSKKYKVFKTKGNFNNEVGLPLMIFSMDESYDIAILEMGMSNFNEIHRLANAGRPDIALITNIGISHIENLKSRENILKAKMEITDFFNKDSVLIVNGNDDLLKNLKSSKYKIIKTTINGNGDINGENLKVGIKESSFIIELKNKRKEFTLPLPGKHNIENCLLGIAAGLNLGLSIEEMEEGLKNLEKTSMRLEILNTKSFTIVNDCYNASPSSMKSSIDTVKSINGKRKIAILGTMKELGEFSYEAHKEVGEYAKNNDIDIIMVCGDYSEGFVEGFSKDTAYKFENKEDLIKALKDKVKENDVILVKASRAMKFEDITKKLLDLAANEGGEATH</sequence>
<feature type="binding site" evidence="10">
    <location>
        <begin position="111"/>
        <end position="117"/>
    </location>
    <ligand>
        <name>ATP</name>
        <dbReference type="ChEBI" id="CHEBI:30616"/>
    </ligand>
</feature>
<dbReference type="SUPFAM" id="SSF63418">
    <property type="entry name" value="MurE/MurF N-terminal domain"/>
    <property type="match status" value="1"/>
</dbReference>
<evidence type="ECO:0000256" key="9">
    <source>
        <dbReference type="ARBA" id="ARBA00023316"/>
    </source>
</evidence>
<dbReference type="InterPro" id="IPR005863">
    <property type="entry name" value="UDP-N-AcMur_synth"/>
</dbReference>
<comment type="catalytic activity">
    <reaction evidence="10 11">
        <text>D-alanyl-D-alanine + UDP-N-acetyl-alpha-D-muramoyl-L-alanyl-gamma-D-glutamyl-meso-2,6-diaminopimelate + ATP = UDP-N-acetyl-alpha-D-muramoyl-L-alanyl-gamma-D-glutamyl-meso-2,6-diaminopimeloyl-D-alanyl-D-alanine + ADP + phosphate + H(+)</text>
        <dbReference type="Rhea" id="RHEA:28374"/>
        <dbReference type="ChEBI" id="CHEBI:15378"/>
        <dbReference type="ChEBI" id="CHEBI:30616"/>
        <dbReference type="ChEBI" id="CHEBI:43474"/>
        <dbReference type="ChEBI" id="CHEBI:57822"/>
        <dbReference type="ChEBI" id="CHEBI:61386"/>
        <dbReference type="ChEBI" id="CHEBI:83905"/>
        <dbReference type="ChEBI" id="CHEBI:456216"/>
        <dbReference type="EC" id="6.3.2.10"/>
    </reaction>
</comment>
<dbReference type="SUPFAM" id="SSF53623">
    <property type="entry name" value="MurD-like peptide ligases, catalytic domain"/>
    <property type="match status" value="1"/>
</dbReference>
<dbReference type="GO" id="GO:0008360">
    <property type="term" value="P:regulation of cell shape"/>
    <property type="evidence" value="ECO:0007669"/>
    <property type="project" value="UniProtKB-KW"/>
</dbReference>
<evidence type="ECO:0000259" key="13">
    <source>
        <dbReference type="Pfam" id="PF02875"/>
    </source>
</evidence>
<reference evidence="15 16" key="1">
    <citation type="submission" date="2016-11" db="EMBL/GenBank/DDBJ databases">
        <authorList>
            <person name="Jaros S."/>
            <person name="Januszkiewicz K."/>
            <person name="Wedrychowicz H."/>
        </authorList>
    </citation>
    <scope>NUCLEOTIDE SEQUENCE [LARGE SCALE GENOMIC DNA]</scope>
    <source>
        <strain evidence="15 16">DSM 2631</strain>
    </source>
</reference>
<comment type="subcellular location">
    <subcellularLocation>
        <location evidence="10 11">Cytoplasm</location>
    </subcellularLocation>
</comment>
<dbReference type="Gene3D" id="3.40.1190.10">
    <property type="entry name" value="Mur-like, catalytic domain"/>
    <property type="match status" value="1"/>
</dbReference>
<dbReference type="InterPro" id="IPR035911">
    <property type="entry name" value="MurE/MurF_N"/>
</dbReference>
<dbReference type="GO" id="GO:0005737">
    <property type="term" value="C:cytoplasm"/>
    <property type="evidence" value="ECO:0007669"/>
    <property type="project" value="UniProtKB-SubCell"/>
</dbReference>
<feature type="domain" description="Mur ligase central" evidence="14">
    <location>
        <begin position="109"/>
        <end position="293"/>
    </location>
</feature>
<evidence type="ECO:0000256" key="1">
    <source>
        <dbReference type="ARBA" id="ARBA00022490"/>
    </source>
</evidence>
<dbReference type="AlphaFoldDB" id="A0A1M4YJB5"/>
<keyword evidence="6 10" id="KW-0133">Cell shape</keyword>
<dbReference type="GO" id="GO:0009252">
    <property type="term" value="P:peptidoglycan biosynthetic process"/>
    <property type="evidence" value="ECO:0007669"/>
    <property type="project" value="UniProtKB-UniRule"/>
</dbReference>
<organism evidence="15 16">
    <name type="scientific">Clostridium fallax</name>
    <dbReference type="NCBI Taxonomy" id="1533"/>
    <lineage>
        <taxon>Bacteria</taxon>
        <taxon>Bacillati</taxon>
        <taxon>Bacillota</taxon>
        <taxon>Clostridia</taxon>
        <taxon>Eubacteriales</taxon>
        <taxon>Clostridiaceae</taxon>
        <taxon>Clostridium</taxon>
    </lineage>
</organism>
<dbReference type="EMBL" id="FQVM01000028">
    <property type="protein sequence ID" value="SHF05827.1"/>
    <property type="molecule type" value="Genomic_DNA"/>
</dbReference>
<keyword evidence="8 10" id="KW-0131">Cell cycle</keyword>
<dbReference type="PANTHER" id="PTHR43024:SF1">
    <property type="entry name" value="UDP-N-ACETYLMURAMOYL-TRIPEPTIDE--D-ALANYL-D-ALANINE LIGASE"/>
    <property type="match status" value="1"/>
</dbReference>
<dbReference type="GO" id="GO:0008766">
    <property type="term" value="F:UDP-N-acetylmuramoylalanyl-D-glutamyl-2,6-diaminopimelate-D-alanyl-D-alanine ligase activity"/>
    <property type="evidence" value="ECO:0007669"/>
    <property type="project" value="RHEA"/>
</dbReference>
<dbReference type="InterPro" id="IPR004101">
    <property type="entry name" value="Mur_ligase_C"/>
</dbReference>
<dbReference type="SUPFAM" id="SSF53244">
    <property type="entry name" value="MurD-like peptide ligases, peptide-binding domain"/>
    <property type="match status" value="1"/>
</dbReference>
<dbReference type="HAMAP" id="MF_02019">
    <property type="entry name" value="MurF"/>
    <property type="match status" value="1"/>
</dbReference>
<evidence type="ECO:0000256" key="3">
    <source>
        <dbReference type="ARBA" id="ARBA00022618"/>
    </source>
</evidence>
<keyword evidence="9 10" id="KW-0961">Cell wall biogenesis/degradation</keyword>
<feature type="domain" description="Mur ligase N-terminal catalytic" evidence="12">
    <location>
        <begin position="25"/>
        <end position="98"/>
    </location>
</feature>
<keyword evidence="1 10" id="KW-0963">Cytoplasm</keyword>
<evidence type="ECO:0000256" key="2">
    <source>
        <dbReference type="ARBA" id="ARBA00022598"/>
    </source>
</evidence>
<evidence type="ECO:0000256" key="4">
    <source>
        <dbReference type="ARBA" id="ARBA00022741"/>
    </source>
</evidence>
<name>A0A1M4YJB5_9CLOT</name>
<dbReference type="UniPathway" id="UPA00219"/>
<keyword evidence="16" id="KW-1185">Reference proteome</keyword>
<comment type="function">
    <text evidence="10 11">Involved in cell wall formation. Catalyzes the final step in the synthesis of UDP-N-acetylmuramoyl-pentapeptide, the precursor of murein.</text>
</comment>
<gene>
    <name evidence="10" type="primary">murF</name>
    <name evidence="15" type="ORF">SAMN05443638_12828</name>
</gene>